<dbReference type="Gene3D" id="3.30.565.10">
    <property type="entry name" value="Histidine kinase-like ATPase, C-terminal domain"/>
    <property type="match status" value="1"/>
</dbReference>
<dbReference type="RefSeq" id="WP_171625557.1">
    <property type="nucleotide sequence ID" value="NZ_JABBPG010000002.1"/>
</dbReference>
<keyword evidence="1" id="KW-0812">Transmembrane</keyword>
<reference evidence="3 4" key="1">
    <citation type="submission" date="2020-04" db="EMBL/GenBank/DDBJ databases">
        <title>Pseudoalteromonas caenipelagi sp. nov., isolated from a tidal flat.</title>
        <authorList>
            <person name="Park S."/>
            <person name="Yoon J.-H."/>
        </authorList>
    </citation>
    <scope>NUCLEOTIDE SEQUENCE [LARGE SCALE GENOMIC DNA]</scope>
    <source>
        <strain evidence="3 4">JBTF-M23</strain>
    </source>
</reference>
<protein>
    <submittedName>
        <fullName evidence="3">Histidine kinase</fullName>
    </submittedName>
</protein>
<accession>A0A849VBU3</accession>
<sequence length="490" mass="56400">MKLRLSPYIPLFTALFVVAHMLFLKSQELTALSYSYAFVASVIVSLPIFACVYFSKQAKGTKKALLLIIGFLLYPISILHPSDISATKLHQQFSTEEFVIFFIFYLLSTIHPVWQKVISSHTSLRIKSRITFSHAILLILIVSSLIFAFTFSAVPTISSTTQNSITINIESPMINVTHFFYYLYQFLVISMLIWGLYYLTRRWLVKDVLAKYGVYIFCCAVLIAVLVLTPILFSIILSLPMSRDELAAFIPSSNNIFYKNHYQVVLGLFVIFTPFILLFDKQQQEQQIQQLSEEKLSSELLQLQQQVNPHFLFNTLNNIYAHSLRGSDKTPKLISRLSNMLRYTVYDGQNKTVSLQEELQYLKDFIELQRLRAKDNLVLNIQIPERVDESLIIAPLLLIIVLENAFKHSIERTSEPCSIDIDLNVEGNELHLCCQNTFIHPPKNSLEKGGLGLDNLIKRLNLLYPKRHRLSYGQQQKEWRVALSITLNDE</sequence>
<dbReference type="GO" id="GO:0000155">
    <property type="term" value="F:phosphorelay sensor kinase activity"/>
    <property type="evidence" value="ECO:0007669"/>
    <property type="project" value="InterPro"/>
</dbReference>
<dbReference type="InterPro" id="IPR050640">
    <property type="entry name" value="Bact_2-comp_sensor_kinase"/>
</dbReference>
<dbReference type="PANTHER" id="PTHR34220:SF7">
    <property type="entry name" value="SENSOR HISTIDINE KINASE YPDA"/>
    <property type="match status" value="1"/>
</dbReference>
<feature type="transmembrane region" description="Helical" evidence="1">
    <location>
        <begin position="212"/>
        <end position="241"/>
    </location>
</feature>
<feature type="transmembrane region" description="Helical" evidence="1">
    <location>
        <begin position="7"/>
        <end position="24"/>
    </location>
</feature>
<feature type="transmembrane region" description="Helical" evidence="1">
    <location>
        <begin position="98"/>
        <end position="114"/>
    </location>
</feature>
<keyword evidence="3" id="KW-0808">Transferase</keyword>
<feature type="domain" description="Signal transduction histidine kinase internal region" evidence="2">
    <location>
        <begin position="299"/>
        <end position="377"/>
    </location>
</feature>
<name>A0A849VBU3_9GAMM</name>
<feature type="transmembrane region" description="Helical" evidence="1">
    <location>
        <begin position="135"/>
        <end position="154"/>
    </location>
</feature>
<dbReference type="InterPro" id="IPR036890">
    <property type="entry name" value="HATPase_C_sf"/>
</dbReference>
<feature type="transmembrane region" description="Helical" evidence="1">
    <location>
        <begin position="261"/>
        <end position="279"/>
    </location>
</feature>
<feature type="transmembrane region" description="Helical" evidence="1">
    <location>
        <begin position="179"/>
        <end position="200"/>
    </location>
</feature>
<comment type="caution">
    <text evidence="3">The sequence shown here is derived from an EMBL/GenBank/DDBJ whole genome shotgun (WGS) entry which is preliminary data.</text>
</comment>
<gene>
    <name evidence="3" type="ORF">HG263_08065</name>
</gene>
<evidence type="ECO:0000256" key="1">
    <source>
        <dbReference type="SAM" id="Phobius"/>
    </source>
</evidence>
<dbReference type="GO" id="GO:0016020">
    <property type="term" value="C:membrane"/>
    <property type="evidence" value="ECO:0007669"/>
    <property type="project" value="InterPro"/>
</dbReference>
<evidence type="ECO:0000259" key="2">
    <source>
        <dbReference type="Pfam" id="PF06580"/>
    </source>
</evidence>
<dbReference type="AlphaFoldDB" id="A0A849VBU3"/>
<dbReference type="Proteomes" id="UP000586305">
    <property type="component" value="Unassembled WGS sequence"/>
</dbReference>
<organism evidence="3 4">
    <name type="scientific">Pseudoalteromonas caenipelagi</name>
    <dbReference type="NCBI Taxonomy" id="2726988"/>
    <lineage>
        <taxon>Bacteria</taxon>
        <taxon>Pseudomonadati</taxon>
        <taxon>Pseudomonadota</taxon>
        <taxon>Gammaproteobacteria</taxon>
        <taxon>Alteromonadales</taxon>
        <taxon>Pseudoalteromonadaceae</taxon>
        <taxon>Pseudoalteromonas</taxon>
    </lineage>
</organism>
<proteinExistence type="predicted"/>
<dbReference type="EMBL" id="JABBPG010000002">
    <property type="protein sequence ID" value="NOU50495.1"/>
    <property type="molecule type" value="Genomic_DNA"/>
</dbReference>
<keyword evidence="1" id="KW-1133">Transmembrane helix</keyword>
<keyword evidence="3" id="KW-0418">Kinase</keyword>
<feature type="transmembrane region" description="Helical" evidence="1">
    <location>
        <begin position="36"/>
        <end position="55"/>
    </location>
</feature>
<dbReference type="PANTHER" id="PTHR34220">
    <property type="entry name" value="SENSOR HISTIDINE KINASE YPDA"/>
    <property type="match status" value="1"/>
</dbReference>
<evidence type="ECO:0000313" key="4">
    <source>
        <dbReference type="Proteomes" id="UP000586305"/>
    </source>
</evidence>
<evidence type="ECO:0000313" key="3">
    <source>
        <dbReference type="EMBL" id="NOU50495.1"/>
    </source>
</evidence>
<keyword evidence="4" id="KW-1185">Reference proteome</keyword>
<dbReference type="InterPro" id="IPR010559">
    <property type="entry name" value="Sig_transdc_His_kin_internal"/>
</dbReference>
<feature type="transmembrane region" description="Helical" evidence="1">
    <location>
        <begin position="64"/>
        <end position="82"/>
    </location>
</feature>
<dbReference type="Pfam" id="PF06580">
    <property type="entry name" value="His_kinase"/>
    <property type="match status" value="1"/>
</dbReference>
<keyword evidence="1" id="KW-0472">Membrane</keyword>